<evidence type="ECO:0000313" key="12">
    <source>
        <dbReference type="Proteomes" id="UP000053424"/>
    </source>
</evidence>
<dbReference type="InterPro" id="IPR006710">
    <property type="entry name" value="Glyco_hydro_43"/>
</dbReference>
<dbReference type="Pfam" id="PF04616">
    <property type="entry name" value="Glyco_hydro_43"/>
    <property type="match status" value="1"/>
</dbReference>
<dbReference type="HOGENOM" id="CLU_009397_5_1_1"/>
<dbReference type="CDD" id="cd08998">
    <property type="entry name" value="GH43_Arb43a-like"/>
    <property type="match status" value="1"/>
</dbReference>
<dbReference type="OrthoDB" id="195678at2759"/>
<dbReference type="PIRSF" id="PIRSF026534">
    <property type="entry name" value="Endo_alpha-L-arabinosidase"/>
    <property type="match status" value="1"/>
</dbReference>
<dbReference type="UniPathway" id="UPA00667"/>
<dbReference type="InterPro" id="IPR023296">
    <property type="entry name" value="Glyco_hydro_beta-prop_sf"/>
</dbReference>
<protein>
    <recommendedName>
        <fullName evidence="4">arabinan endo-1,5-alpha-L-arabinosidase</fullName>
        <ecNumber evidence="4">3.2.1.99</ecNumber>
    </recommendedName>
    <alternativeName>
        <fullName evidence="7">Endo-1,5-alpha-L-arabinanase A</fullName>
    </alternativeName>
</protein>
<reference evidence="12" key="2">
    <citation type="submission" date="2015-01" db="EMBL/GenBank/DDBJ databases">
        <title>Evolutionary Origins and Diversification of the Mycorrhizal Mutualists.</title>
        <authorList>
            <consortium name="DOE Joint Genome Institute"/>
            <consortium name="Mycorrhizal Genomics Consortium"/>
            <person name="Kohler A."/>
            <person name="Kuo A."/>
            <person name="Nagy L.G."/>
            <person name="Floudas D."/>
            <person name="Copeland A."/>
            <person name="Barry K.W."/>
            <person name="Cichocki N."/>
            <person name="Veneault-Fourrey C."/>
            <person name="LaButti K."/>
            <person name="Lindquist E.A."/>
            <person name="Lipzen A."/>
            <person name="Lundell T."/>
            <person name="Morin E."/>
            <person name="Murat C."/>
            <person name="Riley R."/>
            <person name="Ohm R."/>
            <person name="Sun H."/>
            <person name="Tunlid A."/>
            <person name="Henrissat B."/>
            <person name="Grigoriev I.V."/>
            <person name="Hibbett D.S."/>
            <person name="Martin F."/>
        </authorList>
    </citation>
    <scope>NUCLEOTIDE SEQUENCE [LARGE SCALE GENOMIC DNA]</scope>
    <source>
        <strain evidence="12">h7</strain>
    </source>
</reference>
<evidence type="ECO:0000256" key="7">
    <source>
        <dbReference type="ARBA" id="ARBA00042202"/>
    </source>
</evidence>
<accession>A0A0C2Y6J4</accession>
<evidence type="ECO:0000256" key="8">
    <source>
        <dbReference type="PIRSR" id="PIRSR606710-1"/>
    </source>
</evidence>
<evidence type="ECO:0000256" key="4">
    <source>
        <dbReference type="ARBA" id="ARBA00012586"/>
    </source>
</evidence>
<dbReference type="AlphaFoldDB" id="A0A0C2Y6J4"/>
<evidence type="ECO:0000256" key="10">
    <source>
        <dbReference type="SAM" id="SignalP"/>
    </source>
</evidence>
<evidence type="ECO:0000256" key="1">
    <source>
        <dbReference type="ARBA" id="ARBA00000375"/>
    </source>
</evidence>
<evidence type="ECO:0000256" key="9">
    <source>
        <dbReference type="PIRSR" id="PIRSR606710-2"/>
    </source>
</evidence>
<evidence type="ECO:0000256" key="2">
    <source>
        <dbReference type="ARBA" id="ARBA00004834"/>
    </source>
</evidence>
<name>A0A0C2Y6J4_HEBCY</name>
<dbReference type="SUPFAM" id="SSF75005">
    <property type="entry name" value="Arabinanase/levansucrase/invertase"/>
    <property type="match status" value="1"/>
</dbReference>
<dbReference type="EC" id="3.2.1.99" evidence="4"/>
<feature type="active site" description="Proton donor" evidence="8">
    <location>
        <position position="202"/>
    </location>
</feature>
<dbReference type="InterPro" id="IPR016840">
    <property type="entry name" value="Glyco_hydro_43_endo_a_Ara-ase"/>
</dbReference>
<dbReference type="EMBL" id="KN831772">
    <property type="protein sequence ID" value="KIM45478.1"/>
    <property type="molecule type" value="Genomic_DNA"/>
</dbReference>
<dbReference type="Gene3D" id="2.115.10.20">
    <property type="entry name" value="Glycosyl hydrolase domain, family 43"/>
    <property type="match status" value="1"/>
</dbReference>
<comment type="pathway">
    <text evidence="2">Glycan metabolism; L-arabinan degradation.</text>
</comment>
<organism evidence="11 12">
    <name type="scientific">Hebeloma cylindrosporum</name>
    <dbReference type="NCBI Taxonomy" id="76867"/>
    <lineage>
        <taxon>Eukaryota</taxon>
        <taxon>Fungi</taxon>
        <taxon>Dikarya</taxon>
        <taxon>Basidiomycota</taxon>
        <taxon>Agaricomycotina</taxon>
        <taxon>Agaricomycetes</taxon>
        <taxon>Agaricomycetidae</taxon>
        <taxon>Agaricales</taxon>
        <taxon>Agaricineae</taxon>
        <taxon>Hymenogastraceae</taxon>
        <taxon>Hebeloma</taxon>
    </lineage>
</organism>
<dbReference type="PANTHER" id="PTHR43301">
    <property type="entry name" value="ARABINAN ENDO-1,5-ALPHA-L-ARABINOSIDASE"/>
    <property type="match status" value="1"/>
</dbReference>
<gene>
    <name evidence="11" type="ORF">M413DRAFT_341518</name>
</gene>
<dbReference type="GO" id="GO:0031222">
    <property type="term" value="P:arabinan catabolic process"/>
    <property type="evidence" value="ECO:0007669"/>
    <property type="project" value="UniProtKB-UniPathway"/>
</dbReference>
<reference evidence="11 12" key="1">
    <citation type="submission" date="2014-04" db="EMBL/GenBank/DDBJ databases">
        <authorList>
            <consortium name="DOE Joint Genome Institute"/>
            <person name="Kuo A."/>
            <person name="Gay G."/>
            <person name="Dore J."/>
            <person name="Kohler A."/>
            <person name="Nagy L.G."/>
            <person name="Floudas D."/>
            <person name="Copeland A."/>
            <person name="Barry K.W."/>
            <person name="Cichocki N."/>
            <person name="Veneault-Fourrey C."/>
            <person name="LaButti K."/>
            <person name="Lindquist E.A."/>
            <person name="Lipzen A."/>
            <person name="Lundell T."/>
            <person name="Morin E."/>
            <person name="Murat C."/>
            <person name="Sun H."/>
            <person name="Tunlid A."/>
            <person name="Henrissat B."/>
            <person name="Grigoriev I.V."/>
            <person name="Hibbett D.S."/>
            <person name="Martin F."/>
            <person name="Nordberg H.P."/>
            <person name="Cantor M.N."/>
            <person name="Hua S.X."/>
        </authorList>
    </citation>
    <scope>NUCLEOTIDE SEQUENCE [LARGE SCALE GENOMIC DNA]</scope>
    <source>
        <strain evidence="12">h7</strain>
    </source>
</reference>
<keyword evidence="5 11" id="KW-0378">Hydrolase</keyword>
<evidence type="ECO:0000256" key="3">
    <source>
        <dbReference type="ARBA" id="ARBA00009865"/>
    </source>
</evidence>
<evidence type="ECO:0000256" key="5">
    <source>
        <dbReference type="ARBA" id="ARBA00022801"/>
    </source>
</evidence>
<feature type="signal peptide" evidence="10">
    <location>
        <begin position="1"/>
        <end position="19"/>
    </location>
</feature>
<dbReference type="InterPro" id="IPR050727">
    <property type="entry name" value="GH43_arabinanases"/>
</dbReference>
<dbReference type="PANTHER" id="PTHR43301:SF3">
    <property type="entry name" value="ARABINAN ENDO-1,5-ALPHA-L-ARABINOSIDASE A-RELATED"/>
    <property type="match status" value="1"/>
</dbReference>
<feature type="chain" id="PRO_5002174475" description="arabinan endo-1,5-alpha-L-arabinosidase" evidence="10">
    <location>
        <begin position="20"/>
        <end position="311"/>
    </location>
</feature>
<feature type="active site" description="Proton acceptor" evidence="8">
    <location>
        <position position="34"/>
    </location>
</feature>
<keyword evidence="6" id="KW-0326">Glycosidase</keyword>
<sequence>MLLKTSLAIISALVTVAQAQVPPLNVSGDVAVHDPTLCKDKNGKYFIFSTAPGIAIRTSMDRTSWTFEGTIWPNGAPWTDAYTGQSNGNLWAPECYYTGSEFLVWYAASSMGSQKSAIFLARSSTGAPGSFTNLGLVTSTSTGNNYNAIDPSVFVDNGNWNFALGSFWTGIKYMTLDPSKGKPSNSSVTALARRTAAGGAVEGSTIYKYGNYYYLFTSWDKCCQGTSSTYNIRVGRSSNVNGGYVDKSGVALTSGGGTLVLGSHGNVIGPGGQFVYTDSDGPILVYHYYTPYGSQLGIDHLNFSSGWPVVA</sequence>
<feature type="site" description="Important for catalytic activity, responsible for pKa modulation of the active site Glu and correct orientation of both the proton donor and substrate" evidence="9">
    <location>
        <position position="150"/>
    </location>
</feature>
<dbReference type="Proteomes" id="UP000053424">
    <property type="component" value="Unassembled WGS sequence"/>
</dbReference>
<proteinExistence type="inferred from homology"/>
<dbReference type="GO" id="GO:0046558">
    <property type="term" value="F:arabinan endo-1,5-alpha-L-arabinosidase activity"/>
    <property type="evidence" value="ECO:0007669"/>
    <property type="project" value="UniProtKB-EC"/>
</dbReference>
<dbReference type="STRING" id="686832.A0A0C2Y6J4"/>
<keyword evidence="12" id="KW-1185">Reference proteome</keyword>
<evidence type="ECO:0000256" key="6">
    <source>
        <dbReference type="ARBA" id="ARBA00023295"/>
    </source>
</evidence>
<evidence type="ECO:0000313" key="11">
    <source>
        <dbReference type="EMBL" id="KIM45478.1"/>
    </source>
</evidence>
<keyword evidence="10" id="KW-0732">Signal</keyword>
<comment type="catalytic activity">
    <reaction evidence="1">
        <text>Endohydrolysis of (1-&gt;5)-alpha-arabinofuranosidic linkages in (1-&gt;5)-arabinans.</text>
        <dbReference type="EC" id="3.2.1.99"/>
    </reaction>
</comment>
<comment type="similarity">
    <text evidence="3">Belongs to the glycosyl hydrolase 43 family.</text>
</comment>